<dbReference type="Pfam" id="PF03466">
    <property type="entry name" value="LysR_substrate"/>
    <property type="match status" value="1"/>
</dbReference>
<dbReference type="Gene3D" id="1.10.10.10">
    <property type="entry name" value="Winged helix-like DNA-binding domain superfamily/Winged helix DNA-binding domain"/>
    <property type="match status" value="1"/>
</dbReference>
<accession>A0A504TUA5</accession>
<evidence type="ECO:0000256" key="7">
    <source>
        <dbReference type="ARBA" id="ARBA00083243"/>
    </source>
</evidence>
<sequence>MKGGDFIELTAFLCVTEERSFRRAATRMGMSPSALSHTIRALEQRLGARLLNRTTRSVAPTEAGLKLYSRVRPAIDEINDASKDVGTAQTEPRGLVRINLPRIAARLLLTPMLPDFAVRYPDVRLELVIDDGITDIVREGFDVGIRSGELVQQDMIALRLTPDLRMIVVGSPAYFAKRTVPRHPRELREHRCLAYRWDKSGALQRWEFQGPDGVIVINVDNVITANETDFLLDAARSGFGLANIGENLAAPYINSGELVQVLVDWTKPLAGLHLYYVNKPHMPAALRAFIDAIKSASNAHMHVE</sequence>
<dbReference type="RefSeq" id="WP_140831914.1">
    <property type="nucleotide sequence ID" value="NZ_VFYP01000006.1"/>
</dbReference>
<dbReference type="PROSITE" id="PS50931">
    <property type="entry name" value="HTH_LYSR"/>
    <property type="match status" value="1"/>
</dbReference>
<proteinExistence type="inferred from homology"/>
<dbReference type="PANTHER" id="PTHR30537:SF1">
    <property type="entry name" value="HTH-TYPE TRANSCRIPTIONAL REGULATOR PGRR"/>
    <property type="match status" value="1"/>
</dbReference>
<evidence type="ECO:0000256" key="4">
    <source>
        <dbReference type="ARBA" id="ARBA00023163"/>
    </source>
</evidence>
<evidence type="ECO:0000259" key="8">
    <source>
        <dbReference type="PROSITE" id="PS50931"/>
    </source>
</evidence>
<feature type="domain" description="HTH lysR-type" evidence="8">
    <location>
        <begin position="1"/>
        <end position="61"/>
    </location>
</feature>
<keyword evidence="4" id="KW-0804">Transcription</keyword>
<organism evidence="9 10">
    <name type="scientific">Rhizobium glycinendophyticum</name>
    <dbReference type="NCBI Taxonomy" id="2589807"/>
    <lineage>
        <taxon>Bacteria</taxon>
        <taxon>Pseudomonadati</taxon>
        <taxon>Pseudomonadota</taxon>
        <taxon>Alphaproteobacteria</taxon>
        <taxon>Hyphomicrobiales</taxon>
        <taxon>Rhizobiaceae</taxon>
        <taxon>Rhizobium/Agrobacterium group</taxon>
        <taxon>Rhizobium</taxon>
    </lineage>
</organism>
<keyword evidence="3" id="KW-0238">DNA-binding</keyword>
<comment type="similarity">
    <text evidence="1">Belongs to the LysR transcriptional regulatory family.</text>
</comment>
<dbReference type="InterPro" id="IPR058163">
    <property type="entry name" value="LysR-type_TF_proteobact-type"/>
</dbReference>
<keyword evidence="2" id="KW-0805">Transcription regulation</keyword>
<dbReference type="InterPro" id="IPR036388">
    <property type="entry name" value="WH-like_DNA-bd_sf"/>
</dbReference>
<dbReference type="GO" id="GO:0006351">
    <property type="term" value="P:DNA-templated transcription"/>
    <property type="evidence" value="ECO:0007669"/>
    <property type="project" value="TreeGrafter"/>
</dbReference>
<evidence type="ECO:0000313" key="9">
    <source>
        <dbReference type="EMBL" id="TPP05027.1"/>
    </source>
</evidence>
<evidence type="ECO:0000256" key="6">
    <source>
        <dbReference type="ARBA" id="ARBA00067332"/>
    </source>
</evidence>
<dbReference type="SUPFAM" id="SSF46785">
    <property type="entry name" value="Winged helix' DNA-binding domain"/>
    <property type="match status" value="1"/>
</dbReference>
<dbReference type="SUPFAM" id="SSF53850">
    <property type="entry name" value="Periplasmic binding protein-like II"/>
    <property type="match status" value="1"/>
</dbReference>
<dbReference type="EMBL" id="VFYP01000006">
    <property type="protein sequence ID" value="TPP05027.1"/>
    <property type="molecule type" value="Genomic_DNA"/>
</dbReference>
<evidence type="ECO:0000256" key="3">
    <source>
        <dbReference type="ARBA" id="ARBA00023125"/>
    </source>
</evidence>
<dbReference type="OrthoDB" id="9813056at2"/>
<comment type="function">
    <text evidence="5">Transcriptional regulator of the ttuABCDE tartrate utilization operon.</text>
</comment>
<dbReference type="Pfam" id="PF00126">
    <property type="entry name" value="HTH_1"/>
    <property type="match status" value="1"/>
</dbReference>
<dbReference type="AlphaFoldDB" id="A0A504TUA5"/>
<dbReference type="PANTHER" id="PTHR30537">
    <property type="entry name" value="HTH-TYPE TRANSCRIPTIONAL REGULATOR"/>
    <property type="match status" value="1"/>
</dbReference>
<dbReference type="CDD" id="cd08474">
    <property type="entry name" value="PBP2_CrgA_like_5"/>
    <property type="match status" value="1"/>
</dbReference>
<dbReference type="FunFam" id="1.10.10.10:FF:000001">
    <property type="entry name" value="LysR family transcriptional regulator"/>
    <property type="match status" value="1"/>
</dbReference>
<dbReference type="Gene3D" id="3.40.190.290">
    <property type="match status" value="1"/>
</dbReference>
<comment type="caution">
    <text evidence="9">The sequence shown here is derived from an EMBL/GenBank/DDBJ whole genome shotgun (WGS) entry which is preliminary data.</text>
</comment>
<dbReference type="InterPro" id="IPR000847">
    <property type="entry name" value="LysR_HTH_N"/>
</dbReference>
<dbReference type="GO" id="GO:0043565">
    <property type="term" value="F:sequence-specific DNA binding"/>
    <property type="evidence" value="ECO:0007669"/>
    <property type="project" value="TreeGrafter"/>
</dbReference>
<evidence type="ECO:0000313" key="10">
    <source>
        <dbReference type="Proteomes" id="UP000316429"/>
    </source>
</evidence>
<reference evidence="9 10" key="1">
    <citation type="submission" date="2019-06" db="EMBL/GenBank/DDBJ databases">
        <title>Rhizobium sp. CL12 isolated from roots of soybean.</title>
        <authorList>
            <person name="Wang C."/>
        </authorList>
    </citation>
    <scope>NUCLEOTIDE SEQUENCE [LARGE SCALE GENOMIC DNA]</scope>
    <source>
        <strain evidence="9 10">CL12</strain>
    </source>
</reference>
<evidence type="ECO:0000256" key="2">
    <source>
        <dbReference type="ARBA" id="ARBA00023015"/>
    </source>
</evidence>
<evidence type="ECO:0000256" key="1">
    <source>
        <dbReference type="ARBA" id="ARBA00009437"/>
    </source>
</evidence>
<protein>
    <recommendedName>
        <fullName evidence="6">HTH-type transcriptional regulator TtuA</fullName>
    </recommendedName>
    <alternativeName>
        <fullName evidence="7">Tartrate utilization transcriptional regulator</fullName>
    </alternativeName>
</protein>
<gene>
    <name evidence="9" type="ORF">FJQ55_21635</name>
</gene>
<dbReference type="Proteomes" id="UP000316429">
    <property type="component" value="Unassembled WGS sequence"/>
</dbReference>
<name>A0A504TUA5_9HYPH</name>
<keyword evidence="10" id="KW-1185">Reference proteome</keyword>
<dbReference type="InterPro" id="IPR005119">
    <property type="entry name" value="LysR_subst-bd"/>
</dbReference>
<evidence type="ECO:0000256" key="5">
    <source>
        <dbReference type="ARBA" id="ARBA00054626"/>
    </source>
</evidence>
<dbReference type="InterPro" id="IPR036390">
    <property type="entry name" value="WH_DNA-bd_sf"/>
</dbReference>
<dbReference type="GO" id="GO:0003700">
    <property type="term" value="F:DNA-binding transcription factor activity"/>
    <property type="evidence" value="ECO:0007669"/>
    <property type="project" value="InterPro"/>
</dbReference>